<keyword evidence="2" id="KW-0547">Nucleotide-binding</keyword>
<dbReference type="PANTHER" id="PTHR10890:SF3">
    <property type="entry name" value="CYSTEINE--TRNA LIGASE, CYTOPLASMIC"/>
    <property type="match status" value="1"/>
</dbReference>
<accession>A0A6J6E6V5</accession>
<evidence type="ECO:0000256" key="3">
    <source>
        <dbReference type="ARBA" id="ARBA00022840"/>
    </source>
</evidence>
<dbReference type="Gene3D" id="3.40.50.620">
    <property type="entry name" value="HUPs"/>
    <property type="match status" value="1"/>
</dbReference>
<name>A0A6J6E6V5_9ZZZZ</name>
<feature type="domain" description="tRNA synthetases class I catalytic" evidence="4">
    <location>
        <begin position="37"/>
        <end position="334"/>
    </location>
</feature>
<dbReference type="GO" id="GO:0005524">
    <property type="term" value="F:ATP binding"/>
    <property type="evidence" value="ECO:0007669"/>
    <property type="project" value="UniProtKB-KW"/>
</dbReference>
<gene>
    <name evidence="5" type="ORF">UFOPK1740_00275</name>
</gene>
<evidence type="ECO:0000256" key="2">
    <source>
        <dbReference type="ARBA" id="ARBA00022741"/>
    </source>
</evidence>
<proteinExistence type="predicted"/>
<dbReference type="InterPro" id="IPR032678">
    <property type="entry name" value="tRNA-synt_1_cat_dom"/>
</dbReference>
<protein>
    <submittedName>
        <fullName evidence="5">Unannotated protein</fullName>
    </submittedName>
</protein>
<dbReference type="AlphaFoldDB" id="A0A6J6E6V5"/>
<keyword evidence="1" id="KW-0436">Ligase</keyword>
<dbReference type="PANTHER" id="PTHR10890">
    <property type="entry name" value="CYSTEINYL-TRNA SYNTHETASE"/>
    <property type="match status" value="1"/>
</dbReference>
<organism evidence="5">
    <name type="scientific">freshwater metagenome</name>
    <dbReference type="NCBI Taxonomy" id="449393"/>
    <lineage>
        <taxon>unclassified sequences</taxon>
        <taxon>metagenomes</taxon>
        <taxon>ecological metagenomes</taxon>
    </lineage>
</organism>
<reference evidence="5" key="1">
    <citation type="submission" date="2020-05" db="EMBL/GenBank/DDBJ databases">
        <authorList>
            <person name="Chiriac C."/>
            <person name="Salcher M."/>
            <person name="Ghai R."/>
            <person name="Kavagutti S V."/>
        </authorList>
    </citation>
    <scope>NUCLEOTIDE SEQUENCE</scope>
</reference>
<dbReference type="InterPro" id="IPR014729">
    <property type="entry name" value="Rossmann-like_a/b/a_fold"/>
</dbReference>
<evidence type="ECO:0000313" key="5">
    <source>
        <dbReference type="EMBL" id="CAB4571576.1"/>
    </source>
</evidence>
<evidence type="ECO:0000256" key="1">
    <source>
        <dbReference type="ARBA" id="ARBA00022598"/>
    </source>
</evidence>
<dbReference type="GO" id="GO:0006423">
    <property type="term" value="P:cysteinyl-tRNA aminoacylation"/>
    <property type="evidence" value="ECO:0007669"/>
    <property type="project" value="TreeGrafter"/>
</dbReference>
<dbReference type="InterPro" id="IPR024909">
    <property type="entry name" value="Cys-tRNA/MSH_ligase"/>
</dbReference>
<dbReference type="GO" id="GO:0005829">
    <property type="term" value="C:cytosol"/>
    <property type="evidence" value="ECO:0007669"/>
    <property type="project" value="TreeGrafter"/>
</dbReference>
<keyword evidence="3" id="KW-0067">ATP-binding</keyword>
<dbReference type="GO" id="GO:0004817">
    <property type="term" value="F:cysteine-tRNA ligase activity"/>
    <property type="evidence" value="ECO:0007669"/>
    <property type="project" value="TreeGrafter"/>
</dbReference>
<dbReference type="PRINTS" id="PR00983">
    <property type="entry name" value="TRNASYNTHCYS"/>
</dbReference>
<dbReference type="Pfam" id="PF01406">
    <property type="entry name" value="tRNA-synt_1e"/>
    <property type="match status" value="1"/>
</dbReference>
<dbReference type="SUPFAM" id="SSF52374">
    <property type="entry name" value="Nucleotidylyl transferase"/>
    <property type="match status" value="1"/>
</dbReference>
<sequence length="407" mass="46742">MKSWTLESQRIKSDSYPNSTLKIYDSRSKQVQSIDRENKTFQMYVCGITPYDSAHLGHAFTYLTFDSIIRTLNFIGISTNYVQNVTDIDDPLFERARKSGQPWQDIVNQQLDIYRKDMSALNILPPNHFVGVMENMGLITNQIGRTIDKNLSYKIGSEWYFETKSDKSSDLIRDISKNKLIELAKERGCDTDREGKKNQIDPILWKSSKDDEPIWNEEFGSGRPGWHIQCVSLAKEFAELPLDIQGGGKDLIFPHHAMSEEQTKALGLGELAKNYCHVGMVSYQGSKMSKSKGNLVFVHELIDQGVSPMVIRTLLMINQWNQDWEYDSSVLTKADDIYKQIVENLKGKYINQDDQHRVINLMLENLNTPRILDFLMELKPQEQSENVLLIDLFLDSLLGLKLESISK</sequence>
<evidence type="ECO:0000259" key="4">
    <source>
        <dbReference type="Pfam" id="PF01406"/>
    </source>
</evidence>
<dbReference type="EMBL" id="CAEZTU010000007">
    <property type="protein sequence ID" value="CAB4571576.1"/>
    <property type="molecule type" value="Genomic_DNA"/>
</dbReference>